<accession>A0A7T8IWT3</accession>
<reference evidence="1 2" key="1">
    <citation type="submission" date="2020-12" db="EMBL/GenBank/DDBJ databases">
        <title>Dynamics of Baltic Sea phages driven by environmental changes.</title>
        <authorList>
            <person name="Hoetzinger M."/>
            <person name="Nilsson E."/>
            <person name="Holmfeldt K."/>
        </authorList>
    </citation>
    <scope>NUCLEOTIDE SEQUENCE [LARGE SCALE GENOMIC DNA]</scope>
</reference>
<dbReference type="EMBL" id="MW353175">
    <property type="protein sequence ID" value="QQO91891.1"/>
    <property type="molecule type" value="Genomic_DNA"/>
</dbReference>
<evidence type="ECO:0000313" key="2">
    <source>
        <dbReference type="Proteomes" id="UP000595566"/>
    </source>
</evidence>
<dbReference type="Proteomes" id="UP000595566">
    <property type="component" value="Segment"/>
</dbReference>
<keyword evidence="2" id="KW-1185">Reference proteome</keyword>
<protein>
    <submittedName>
        <fullName evidence="1">Uncharacterized protein</fullName>
    </submittedName>
</protein>
<gene>
    <name evidence="1" type="ORF">immuto26A_212</name>
</gene>
<sequence length="41" mass="4779">MSSILFPELLRICLFEFLPKTFCNKELLVLLHLIITLCLSL</sequence>
<evidence type="ECO:0000313" key="1">
    <source>
        <dbReference type="EMBL" id="QQO91891.1"/>
    </source>
</evidence>
<proteinExistence type="predicted"/>
<organism evidence="1 2">
    <name type="scientific">Flavobacterium phage vB_FspM_immuto_2-6A</name>
    <dbReference type="NCBI Taxonomy" id="2801477"/>
    <lineage>
        <taxon>Viruses</taxon>
        <taxon>Duplodnaviria</taxon>
        <taxon>Heunggongvirae</taxon>
        <taxon>Uroviricota</taxon>
        <taxon>Caudoviricetes</taxon>
        <taxon>Immutovirus</taxon>
        <taxon>Immutovirus immuto</taxon>
    </lineage>
</organism>
<name>A0A7T8IWT3_9CAUD</name>